<keyword evidence="2" id="KW-1185">Reference proteome</keyword>
<dbReference type="Proteomes" id="UP000593564">
    <property type="component" value="Unassembled WGS sequence"/>
</dbReference>
<evidence type="ECO:0000313" key="1">
    <source>
        <dbReference type="EMBL" id="KAF5961871.1"/>
    </source>
</evidence>
<proteinExistence type="predicted"/>
<gene>
    <name evidence="1" type="ORF">HYC85_003080</name>
</gene>
<dbReference type="InterPro" id="IPR036052">
    <property type="entry name" value="TrpB-like_PALP_sf"/>
</dbReference>
<comment type="caution">
    <text evidence="1">The sequence shown here is derived from an EMBL/GenBank/DDBJ whole genome shotgun (WGS) entry which is preliminary data.</text>
</comment>
<dbReference type="AlphaFoldDB" id="A0A7J7IBC0"/>
<reference evidence="2" key="1">
    <citation type="journal article" date="2020" name="Nat. Commun.">
        <title>Genome assembly of wild tea tree DASZ reveals pedigree and selection history of tea varieties.</title>
        <authorList>
            <person name="Zhang W."/>
            <person name="Zhang Y."/>
            <person name="Qiu H."/>
            <person name="Guo Y."/>
            <person name="Wan H."/>
            <person name="Zhang X."/>
            <person name="Scossa F."/>
            <person name="Alseekh S."/>
            <person name="Zhang Q."/>
            <person name="Wang P."/>
            <person name="Xu L."/>
            <person name="Schmidt M.H."/>
            <person name="Jia X."/>
            <person name="Li D."/>
            <person name="Zhu A."/>
            <person name="Guo F."/>
            <person name="Chen W."/>
            <person name="Ni D."/>
            <person name="Usadel B."/>
            <person name="Fernie A.R."/>
            <person name="Wen W."/>
        </authorList>
    </citation>
    <scope>NUCLEOTIDE SEQUENCE [LARGE SCALE GENOMIC DNA]</scope>
    <source>
        <strain evidence="2">cv. G240</strain>
    </source>
</reference>
<sequence>MAPAMPSVTSKEILSGGGVICPPMITTKSMTWRLLEAEERKASSTGKFGKYGGRFVPETLMTCLDKLGAEFNLVLLDAKFQVCRHFISIVSIFVSRYQTKIFLV</sequence>
<evidence type="ECO:0000313" key="2">
    <source>
        <dbReference type="Proteomes" id="UP000593564"/>
    </source>
</evidence>
<reference evidence="1 2" key="2">
    <citation type="submission" date="2020-07" db="EMBL/GenBank/DDBJ databases">
        <title>Genome assembly of wild tea tree DASZ reveals pedigree and selection history of tea varieties.</title>
        <authorList>
            <person name="Zhang W."/>
        </authorList>
    </citation>
    <scope>NUCLEOTIDE SEQUENCE [LARGE SCALE GENOMIC DNA]</scope>
    <source>
        <strain evidence="2">cv. G240</strain>
        <tissue evidence="1">Leaf</tissue>
    </source>
</reference>
<accession>A0A7J7IBC0</accession>
<organism evidence="1 2">
    <name type="scientific">Camellia sinensis</name>
    <name type="common">Tea plant</name>
    <name type="synonym">Thea sinensis</name>
    <dbReference type="NCBI Taxonomy" id="4442"/>
    <lineage>
        <taxon>Eukaryota</taxon>
        <taxon>Viridiplantae</taxon>
        <taxon>Streptophyta</taxon>
        <taxon>Embryophyta</taxon>
        <taxon>Tracheophyta</taxon>
        <taxon>Spermatophyta</taxon>
        <taxon>Magnoliopsida</taxon>
        <taxon>eudicotyledons</taxon>
        <taxon>Gunneridae</taxon>
        <taxon>Pentapetalae</taxon>
        <taxon>asterids</taxon>
        <taxon>Ericales</taxon>
        <taxon>Theaceae</taxon>
        <taxon>Camellia</taxon>
    </lineage>
</organism>
<dbReference type="Gene3D" id="3.40.50.1100">
    <property type="match status" value="1"/>
</dbReference>
<protein>
    <submittedName>
        <fullName evidence="1">Uncharacterized protein</fullName>
    </submittedName>
</protein>
<dbReference type="EMBL" id="JACBKZ010000001">
    <property type="protein sequence ID" value="KAF5961871.1"/>
    <property type="molecule type" value="Genomic_DNA"/>
</dbReference>
<name>A0A7J7IBC0_CAMSI</name>